<dbReference type="EMBL" id="AB853026">
    <property type="protein sequence ID" value="BAO19204.1"/>
    <property type="molecule type" value="Genomic_DNA"/>
</dbReference>
<dbReference type="Pfam" id="PF01507">
    <property type="entry name" value="PAPS_reduct"/>
    <property type="match status" value="1"/>
</dbReference>
<dbReference type="GO" id="GO:0003824">
    <property type="term" value="F:catalytic activity"/>
    <property type="evidence" value="ECO:0007669"/>
    <property type="project" value="InterPro"/>
</dbReference>
<dbReference type="PANTHER" id="PTHR43196:SF2">
    <property type="entry name" value="PHOSPHOADENOSINE PHOSPHOSULFATE REDUCTASE"/>
    <property type="match status" value="1"/>
</dbReference>
<dbReference type="RefSeq" id="WP_023842745.1">
    <property type="nucleotide sequence ID" value="NC_022995.1"/>
</dbReference>
<name>V5YPK1_9BURK</name>
<reference evidence="2" key="2">
    <citation type="submission" date="2024-06" db="EMBL/GenBank/DDBJ databases">
        <authorList>
            <person name="Sakai Y."/>
            <person name="Fujii T."/>
        </authorList>
    </citation>
    <scope>NUCLEOTIDE SEQUENCE</scope>
    <source>
        <strain evidence="2">M701</strain>
        <plasmid evidence="2">pM7012</plasmid>
    </source>
</reference>
<evidence type="ECO:0000259" key="1">
    <source>
        <dbReference type="Pfam" id="PF01507"/>
    </source>
</evidence>
<sequence length="408" mass="45391">MNVIEEPIRLIMPRFLEGAPQGKPNQVCLSPEVQAMLDRNAVVAIGVSGGKDSDACAIAVSRYLDSIGHTGPRLLVHSDLGRIEWKDSLPSCERLAERLGMELLVLQRQAGDMLDRWEARWQNCVTRYEELSCVKVILPWSTPSMRFCTSEMKTHLICSALKKRFPEGDILNVTGIRHQESKNRSTMPIWAPNSELNRKGGVGITWNAIIDWPVQDVVYAIHDAGLALHEAYTTYGASRVSCCFCIMSSEADLIASALCEDNHEPYIRMVELEARSSFAFQGNRWLADVAPHILSASLRDQVEHAKVIAAQRQVIEAEIPKHLLYTKGWPTCLPTREEAELLARVRRQVSALLGFNAGCLDAASVYERYESLMALKKAKEAKGKKGMVGDVSPPQADLCFAQQAELFA</sequence>
<dbReference type="Gene3D" id="3.40.50.620">
    <property type="entry name" value="HUPs"/>
    <property type="match status" value="1"/>
</dbReference>
<keyword evidence="2" id="KW-0614">Plasmid</keyword>
<dbReference type="PANTHER" id="PTHR43196">
    <property type="entry name" value="SULFATE ADENYLYLTRANSFERASE SUBUNIT 2"/>
    <property type="match status" value="1"/>
</dbReference>
<evidence type="ECO:0000313" key="2">
    <source>
        <dbReference type="EMBL" id="BAO19204.1"/>
    </source>
</evidence>
<dbReference type="InterPro" id="IPR002500">
    <property type="entry name" value="PAPS_reduct_dom"/>
</dbReference>
<geneLocation type="plasmid" evidence="2">
    <name>pM7012</name>
</geneLocation>
<dbReference type="AlphaFoldDB" id="V5YPK1"/>
<reference evidence="2" key="1">
    <citation type="journal article" date="2014" name="Microbiology">
        <title>A 2,4-dichlorophenoxyacetic acid degradation plasmid pM7012 discloses distribution of an unclassified megaplasmid group across bacterial species.</title>
        <authorList>
            <person name="Sakai Y."/>
            <person name="Ogawa N."/>
            <person name="Shimomura Y."/>
            <person name="Fujii T."/>
        </authorList>
    </citation>
    <scope>NUCLEOTIDE SEQUENCE</scope>
    <source>
        <strain evidence="2">M701</strain>
    </source>
</reference>
<proteinExistence type="predicted"/>
<protein>
    <submittedName>
        <fullName evidence="2">Phosphoadenosine phosphosulfate reductase</fullName>
    </submittedName>
</protein>
<organism evidence="2">
    <name type="scientific">Burkholderia sp. M701</name>
    <dbReference type="NCBI Taxonomy" id="326454"/>
    <lineage>
        <taxon>Bacteria</taxon>
        <taxon>Pseudomonadati</taxon>
        <taxon>Pseudomonadota</taxon>
        <taxon>Betaproteobacteria</taxon>
        <taxon>Burkholderiales</taxon>
        <taxon>Burkholderiaceae</taxon>
        <taxon>Burkholderia</taxon>
    </lineage>
</organism>
<feature type="domain" description="Phosphoadenosine phosphosulphate reductase" evidence="1">
    <location>
        <begin position="44"/>
        <end position="233"/>
    </location>
</feature>
<dbReference type="SUPFAM" id="SSF52402">
    <property type="entry name" value="Adenine nucleotide alpha hydrolases-like"/>
    <property type="match status" value="1"/>
</dbReference>
<accession>V5YPK1</accession>
<dbReference type="InterPro" id="IPR014729">
    <property type="entry name" value="Rossmann-like_a/b/a_fold"/>
</dbReference>
<dbReference type="InterPro" id="IPR050128">
    <property type="entry name" value="Sulfate_adenylyltrnsfr_sub2"/>
</dbReference>